<reference evidence="6 7" key="1">
    <citation type="submission" date="2018-06" db="EMBL/GenBank/DDBJ databases">
        <authorList>
            <consortium name="Pathogen Informatics"/>
            <person name="Doyle S."/>
        </authorList>
    </citation>
    <scope>NUCLEOTIDE SEQUENCE [LARGE SCALE GENOMIC DNA]</scope>
    <source>
        <strain evidence="6 7">NCTC11647</strain>
    </source>
</reference>
<dbReference type="GO" id="GO:0000272">
    <property type="term" value="P:polysaccharide catabolic process"/>
    <property type="evidence" value="ECO:0007669"/>
    <property type="project" value="UniProtKB-KW"/>
</dbReference>
<dbReference type="Proteomes" id="UP000251647">
    <property type="component" value="Unassembled WGS sequence"/>
</dbReference>
<dbReference type="PANTHER" id="PTHR11177:SF317">
    <property type="entry name" value="CHITINASE 12-RELATED"/>
    <property type="match status" value="1"/>
</dbReference>
<comment type="catalytic activity">
    <reaction evidence="1">
        <text>Random endo-hydrolysis of N-acetyl-beta-D-glucosaminide (1-&gt;4)-beta-linkages in chitin and chitodextrins.</text>
        <dbReference type="EC" id="3.2.1.14"/>
    </reaction>
</comment>
<evidence type="ECO:0000256" key="2">
    <source>
        <dbReference type="ARBA" id="ARBA00012729"/>
    </source>
</evidence>
<evidence type="ECO:0000259" key="5">
    <source>
        <dbReference type="PROSITE" id="PS51910"/>
    </source>
</evidence>
<dbReference type="InterPro" id="IPR017853">
    <property type="entry name" value="GH"/>
</dbReference>
<dbReference type="GO" id="GO:0008843">
    <property type="term" value="F:endochitinase activity"/>
    <property type="evidence" value="ECO:0007669"/>
    <property type="project" value="UniProtKB-EC"/>
</dbReference>
<dbReference type="InterPro" id="IPR011583">
    <property type="entry name" value="Chitinase_II/V-like_cat"/>
</dbReference>
<dbReference type="GO" id="GO:0006032">
    <property type="term" value="P:chitin catabolic process"/>
    <property type="evidence" value="ECO:0007669"/>
    <property type="project" value="UniProtKB-KW"/>
</dbReference>
<dbReference type="PROSITE" id="PS51910">
    <property type="entry name" value="GH18_2"/>
    <property type="match status" value="1"/>
</dbReference>
<dbReference type="PANTHER" id="PTHR11177">
    <property type="entry name" value="CHITINASE"/>
    <property type="match status" value="1"/>
</dbReference>
<dbReference type="CDD" id="cd06548">
    <property type="entry name" value="GH18_chitinase"/>
    <property type="match status" value="1"/>
</dbReference>
<dbReference type="Gene3D" id="3.20.20.80">
    <property type="entry name" value="Glycosidases"/>
    <property type="match status" value="1"/>
</dbReference>
<gene>
    <name evidence="6" type="primary">chiA_1</name>
    <name evidence="6" type="ORF">NCTC11647_01561</name>
</gene>
<dbReference type="EMBL" id="UATL01000001">
    <property type="protein sequence ID" value="SPY28471.1"/>
    <property type="molecule type" value="Genomic_DNA"/>
</dbReference>
<dbReference type="SUPFAM" id="SSF51445">
    <property type="entry name" value="(Trans)glycosidases"/>
    <property type="match status" value="1"/>
</dbReference>
<evidence type="ECO:0000313" key="7">
    <source>
        <dbReference type="Proteomes" id="UP000251647"/>
    </source>
</evidence>
<evidence type="ECO:0000313" key="6">
    <source>
        <dbReference type="EMBL" id="SPY28471.1"/>
    </source>
</evidence>
<dbReference type="RefSeq" id="WP_005298901.1">
    <property type="nucleotide sequence ID" value="NZ_PYOG01000002.1"/>
</dbReference>
<keyword evidence="6" id="KW-0326">Glycosidase</keyword>
<keyword evidence="4" id="KW-0119">Carbohydrate metabolism</keyword>
<dbReference type="InterPro" id="IPR050314">
    <property type="entry name" value="Glycosyl_Hydrlase_18"/>
</dbReference>
<accession>A0A2T3QNV3</accession>
<dbReference type="GO" id="GO:0008061">
    <property type="term" value="F:chitin binding"/>
    <property type="evidence" value="ECO:0007669"/>
    <property type="project" value="InterPro"/>
</dbReference>
<dbReference type="SUPFAM" id="SSF54556">
    <property type="entry name" value="Chitinase insertion domain"/>
    <property type="match status" value="1"/>
</dbReference>
<evidence type="ECO:0000256" key="1">
    <source>
        <dbReference type="ARBA" id="ARBA00000822"/>
    </source>
</evidence>
<dbReference type="SMART" id="SM00636">
    <property type="entry name" value="Glyco_18"/>
    <property type="match status" value="1"/>
</dbReference>
<organism evidence="6 7">
    <name type="scientific">Photobacterium damselae</name>
    <dbReference type="NCBI Taxonomy" id="38293"/>
    <lineage>
        <taxon>Bacteria</taxon>
        <taxon>Pseudomonadati</taxon>
        <taxon>Pseudomonadota</taxon>
        <taxon>Gammaproteobacteria</taxon>
        <taxon>Vibrionales</taxon>
        <taxon>Vibrionaceae</taxon>
        <taxon>Photobacterium</taxon>
    </lineage>
</organism>
<name>A0A2T3QNV3_PHODM</name>
<dbReference type="EC" id="3.2.1.14" evidence="2"/>
<evidence type="ECO:0000256" key="4">
    <source>
        <dbReference type="ARBA" id="ARBA00023326"/>
    </source>
</evidence>
<dbReference type="AlphaFoldDB" id="A0A2T3QNV3"/>
<evidence type="ECO:0000256" key="3">
    <source>
        <dbReference type="ARBA" id="ARBA00023024"/>
    </source>
</evidence>
<dbReference type="InterPro" id="IPR001223">
    <property type="entry name" value="Glyco_hydro18_cat"/>
</dbReference>
<dbReference type="Pfam" id="PF00704">
    <property type="entry name" value="Glyco_hydro_18"/>
    <property type="match status" value="1"/>
</dbReference>
<protein>
    <recommendedName>
        <fullName evidence="2">chitinase</fullName>
        <ecNumber evidence="2">3.2.1.14</ecNumber>
    </recommendedName>
</protein>
<keyword evidence="4" id="KW-0624">Polysaccharide degradation</keyword>
<keyword evidence="6" id="KW-0378">Hydrolase</keyword>
<keyword evidence="3" id="KW-0146">Chitin degradation</keyword>
<dbReference type="InterPro" id="IPR029070">
    <property type="entry name" value="Chitinase_insertion_sf"/>
</dbReference>
<dbReference type="OrthoDB" id="9775889at2"/>
<sequence length="436" mass="48856">MNQVKPVVLTLLSTILFSSVVQAEEIQTTKPVIAAYYPDWKVYNPRKSYSAGSIPTDKLTHVIYAFLGVCGPHSASPANIQKIMAQQCRGKPTGTAVIVDNFAALQKQLPGKTDYKVRYKGNFGQLSALVKADPELVVLPSFGGWTLSEPFHTVVINPTYRKNFVVSAIDLLERYPFFGGIQLDWEYPGGNGLSGKGKDNLDQEKIGFTALLKELDHGLETLSLKHHRQYELSAAVSASNKNINNIDWPQVAQYLDHIFLMSYDFLGGWENIVGHHANLFATNKTPNQVSVDQQVNALLQRGVSHQQIIVGVPFYGRGWQQVEDFTPNTLEGLTSQSGLKKGSDLDDPGYFTYQDIATHLLNNPKLGYQYYYDEQAQAAVLYHPTKKEFITFDDQRSIKAKTDYVKQNRLGGIFTWEITADKDNQLIELISTELNR</sequence>
<feature type="domain" description="GH18" evidence="5">
    <location>
        <begin position="31"/>
        <end position="436"/>
    </location>
</feature>
<proteinExistence type="predicted"/>
<dbReference type="Gene3D" id="3.10.50.10">
    <property type="match status" value="1"/>
</dbReference>